<accession>A0ABS3KA26</accession>
<keyword evidence="3" id="KW-1185">Reference proteome</keyword>
<organism evidence="2 3">
    <name type="scientific">Roseomonas marmotae</name>
    <dbReference type="NCBI Taxonomy" id="2768161"/>
    <lineage>
        <taxon>Bacteria</taxon>
        <taxon>Pseudomonadati</taxon>
        <taxon>Pseudomonadota</taxon>
        <taxon>Alphaproteobacteria</taxon>
        <taxon>Acetobacterales</taxon>
        <taxon>Roseomonadaceae</taxon>
        <taxon>Roseomonas</taxon>
    </lineage>
</organism>
<gene>
    <name evidence="2" type="ORF">IAI60_04590</name>
</gene>
<feature type="region of interest" description="Disordered" evidence="1">
    <location>
        <begin position="1"/>
        <end position="77"/>
    </location>
</feature>
<dbReference type="Proteomes" id="UP001518990">
    <property type="component" value="Unassembled WGS sequence"/>
</dbReference>
<evidence type="ECO:0000313" key="2">
    <source>
        <dbReference type="EMBL" id="MBO1073877.1"/>
    </source>
</evidence>
<comment type="caution">
    <text evidence="2">The sequence shown here is derived from an EMBL/GenBank/DDBJ whole genome shotgun (WGS) entry which is preliminary data.</text>
</comment>
<proteinExistence type="predicted"/>
<evidence type="ECO:0000313" key="3">
    <source>
        <dbReference type="Proteomes" id="UP001518990"/>
    </source>
</evidence>
<feature type="compositionally biased region" description="Low complexity" evidence="1">
    <location>
        <begin position="16"/>
        <end position="65"/>
    </location>
</feature>
<protein>
    <submittedName>
        <fullName evidence="2">PepSY domain-containing protein</fullName>
    </submittedName>
</protein>
<reference evidence="2 3" key="1">
    <citation type="submission" date="2020-09" db="EMBL/GenBank/DDBJ databases">
        <title>Roseomonas.</title>
        <authorList>
            <person name="Zhu W."/>
        </authorList>
    </citation>
    <scope>NUCLEOTIDE SEQUENCE [LARGE SCALE GENOMIC DNA]</scope>
    <source>
        <strain evidence="2 3">1311</strain>
    </source>
</reference>
<sequence length="129" mass="13032">MAQSQQGTTGAAPSQGTMAPATPGTGTGTTTAPGMNPPATGTPMGTTNNTGATGSDSRPPTTTTPAAGANSFTESQARRRIEEAGYTDVKELRKDDQGVWRGRAMRNGTEASVGLDFQGKVVTGDSAAR</sequence>
<name>A0ABS3KA26_9PROT</name>
<dbReference type="EMBL" id="JACTNF010000003">
    <property type="protein sequence ID" value="MBO1073877.1"/>
    <property type="molecule type" value="Genomic_DNA"/>
</dbReference>
<evidence type="ECO:0000256" key="1">
    <source>
        <dbReference type="SAM" id="MobiDB-lite"/>
    </source>
</evidence>
<feature type="compositionally biased region" description="Polar residues" evidence="1">
    <location>
        <begin position="1"/>
        <end position="15"/>
    </location>
</feature>